<evidence type="ECO:0000256" key="1">
    <source>
        <dbReference type="SAM" id="Phobius"/>
    </source>
</evidence>
<dbReference type="EMBL" id="JYDQ01000060">
    <property type="protein sequence ID" value="KRY17511.1"/>
    <property type="molecule type" value="Genomic_DNA"/>
</dbReference>
<accession>A0A0V0ZXT7</accession>
<dbReference type="AlphaFoldDB" id="A0A0V0ZXT7"/>
<comment type="caution">
    <text evidence="2">The sequence shown here is derived from an EMBL/GenBank/DDBJ whole genome shotgun (WGS) entry which is preliminary data.</text>
</comment>
<name>A0A0V0ZXT7_9BILA</name>
<keyword evidence="3" id="KW-1185">Reference proteome</keyword>
<feature type="transmembrane region" description="Helical" evidence="1">
    <location>
        <begin position="38"/>
        <end position="58"/>
    </location>
</feature>
<reference evidence="2 3" key="1">
    <citation type="submission" date="2015-01" db="EMBL/GenBank/DDBJ databases">
        <title>Evolution of Trichinella species and genotypes.</title>
        <authorList>
            <person name="Korhonen P.K."/>
            <person name="Edoardo P."/>
            <person name="Giuseppe L.R."/>
            <person name="Gasser R.B."/>
        </authorList>
    </citation>
    <scope>NUCLEOTIDE SEQUENCE [LARGE SCALE GENOMIC DNA]</scope>
    <source>
        <strain evidence="2">ISS2496</strain>
    </source>
</reference>
<keyword evidence="1" id="KW-0472">Membrane</keyword>
<protein>
    <submittedName>
        <fullName evidence="2">Uncharacterized protein</fullName>
    </submittedName>
</protein>
<dbReference type="Proteomes" id="UP000054783">
    <property type="component" value="Unassembled WGS sequence"/>
</dbReference>
<keyword evidence="1" id="KW-1133">Transmembrane helix</keyword>
<feature type="non-terminal residue" evidence="2">
    <location>
        <position position="1"/>
    </location>
</feature>
<evidence type="ECO:0000313" key="2">
    <source>
        <dbReference type="EMBL" id="KRY17511.1"/>
    </source>
</evidence>
<proteinExistence type="predicted"/>
<keyword evidence="1" id="KW-0812">Transmembrane</keyword>
<evidence type="ECO:0000313" key="3">
    <source>
        <dbReference type="Proteomes" id="UP000054783"/>
    </source>
</evidence>
<sequence length="94" mass="10950">LLLKMRVLRLLRSTTIPYTTNKYGMNILRKPLKTSPSASARVLPCSVVILLAILFYIFNKEHFNLFSHFIFKFRHTEGELLGSLSKYTLSRRMS</sequence>
<organism evidence="2 3">
    <name type="scientific">Trichinella patagoniensis</name>
    <dbReference type="NCBI Taxonomy" id="990121"/>
    <lineage>
        <taxon>Eukaryota</taxon>
        <taxon>Metazoa</taxon>
        <taxon>Ecdysozoa</taxon>
        <taxon>Nematoda</taxon>
        <taxon>Enoplea</taxon>
        <taxon>Dorylaimia</taxon>
        <taxon>Trichinellida</taxon>
        <taxon>Trichinellidae</taxon>
        <taxon>Trichinella</taxon>
    </lineage>
</organism>
<gene>
    <name evidence="2" type="ORF">T12_8993</name>
</gene>